<dbReference type="AlphaFoldDB" id="A0A0B6Z6D8"/>
<evidence type="ECO:0000313" key="1">
    <source>
        <dbReference type="EMBL" id="CEK63295.1"/>
    </source>
</evidence>
<sequence>GDLFQLVDFNKLLSHHDERVLKALNARYLRDEMNFGMEQFGPKEMFKELTVNEDFRREQVQYHKENYFRLKNEVNQSQNRVYQAHAGSIRSRPISAPDLDKYRQKKEYHEPLDIRTLLSM</sequence>
<name>A0A0B6Z6D8_9EUPU</name>
<dbReference type="EMBL" id="HACG01016430">
    <property type="protein sequence ID" value="CEK63295.1"/>
    <property type="molecule type" value="Transcribed_RNA"/>
</dbReference>
<feature type="non-terminal residue" evidence="1">
    <location>
        <position position="120"/>
    </location>
</feature>
<organism evidence="1">
    <name type="scientific">Arion vulgaris</name>
    <dbReference type="NCBI Taxonomy" id="1028688"/>
    <lineage>
        <taxon>Eukaryota</taxon>
        <taxon>Metazoa</taxon>
        <taxon>Spiralia</taxon>
        <taxon>Lophotrochozoa</taxon>
        <taxon>Mollusca</taxon>
        <taxon>Gastropoda</taxon>
        <taxon>Heterobranchia</taxon>
        <taxon>Euthyneura</taxon>
        <taxon>Panpulmonata</taxon>
        <taxon>Eupulmonata</taxon>
        <taxon>Stylommatophora</taxon>
        <taxon>Helicina</taxon>
        <taxon>Arionoidea</taxon>
        <taxon>Arionidae</taxon>
        <taxon>Arion</taxon>
    </lineage>
</organism>
<feature type="non-terminal residue" evidence="1">
    <location>
        <position position="1"/>
    </location>
</feature>
<gene>
    <name evidence="1" type="primary">ORF47811</name>
</gene>
<reference evidence="1" key="1">
    <citation type="submission" date="2014-12" db="EMBL/GenBank/DDBJ databases">
        <title>Insight into the proteome of Arion vulgaris.</title>
        <authorList>
            <person name="Aradska J."/>
            <person name="Bulat T."/>
            <person name="Smidak R."/>
            <person name="Sarate P."/>
            <person name="Gangsoo J."/>
            <person name="Sialana F."/>
            <person name="Bilban M."/>
            <person name="Lubec G."/>
        </authorList>
    </citation>
    <scope>NUCLEOTIDE SEQUENCE</scope>
    <source>
        <tissue evidence="1">Skin</tissue>
    </source>
</reference>
<accession>A0A0B6Z6D8</accession>
<proteinExistence type="predicted"/>
<protein>
    <submittedName>
        <fullName evidence="1">Uncharacterized protein</fullName>
    </submittedName>
</protein>